<proteinExistence type="predicted"/>
<reference evidence="1 2" key="1">
    <citation type="journal article" date="2017" name="Genome Announc.">
        <title>Complete Genome Sequences of Two Acetylene-Fermenting Pelobacter acetylenicus Strains.</title>
        <authorList>
            <person name="Sutton J.M."/>
            <person name="Baesman S.M."/>
            <person name="Fierst J.L."/>
            <person name="Poret-Peterson A.T."/>
            <person name="Oremland R.S."/>
            <person name="Dunlap D.S."/>
            <person name="Akob D.M."/>
        </authorList>
    </citation>
    <scope>NUCLEOTIDE SEQUENCE [LARGE SCALE GENOMIC DNA]</scope>
    <source>
        <strain evidence="1 2">SFB93</strain>
    </source>
</reference>
<dbReference type="STRING" id="1842532.A7E78_03535"/>
<dbReference type="AlphaFoldDB" id="A0A1L3GM66"/>
<evidence type="ECO:0000313" key="2">
    <source>
        <dbReference type="Proteomes" id="UP000182517"/>
    </source>
</evidence>
<name>A0A1L3GM66_9BACT</name>
<keyword evidence="2" id="KW-1185">Reference proteome</keyword>
<evidence type="ECO:0000313" key="1">
    <source>
        <dbReference type="EMBL" id="APG26985.1"/>
    </source>
</evidence>
<dbReference type="EMBL" id="CP015519">
    <property type="protein sequence ID" value="APG26985.1"/>
    <property type="molecule type" value="Genomic_DNA"/>
</dbReference>
<accession>A0A1L3GM66</accession>
<sequence>MILRLIIDDAEKARERGLETVNELHNNESFCAGSAGYPVFQLPDEKMLDCQTFRELRDECGARIETDNISKLCLGIGIPRDEPGVTVID</sequence>
<organism evidence="1 2">
    <name type="scientific">Syntrophotalea acetylenivorans</name>
    <dbReference type="NCBI Taxonomy" id="1842532"/>
    <lineage>
        <taxon>Bacteria</taxon>
        <taxon>Pseudomonadati</taxon>
        <taxon>Thermodesulfobacteriota</taxon>
        <taxon>Desulfuromonadia</taxon>
        <taxon>Desulfuromonadales</taxon>
        <taxon>Syntrophotaleaceae</taxon>
        <taxon>Syntrophotalea</taxon>
    </lineage>
</organism>
<dbReference type="KEGG" id="pef:A7E78_03535"/>
<protein>
    <submittedName>
        <fullName evidence="1">Uncharacterized protein</fullName>
    </submittedName>
</protein>
<gene>
    <name evidence="1" type="ORF">A7E78_03535</name>
</gene>
<dbReference type="Proteomes" id="UP000182517">
    <property type="component" value="Chromosome"/>
</dbReference>